<dbReference type="PRINTS" id="PR00727">
    <property type="entry name" value="LEADERPTASE"/>
</dbReference>
<proteinExistence type="inferred from homology"/>
<dbReference type="EC" id="3.4.21.89" evidence="4"/>
<dbReference type="InterPro" id="IPR019533">
    <property type="entry name" value="Peptidase_S26"/>
</dbReference>
<comment type="similarity">
    <text evidence="3">Belongs to the peptidase S26 family.</text>
</comment>
<dbReference type="InterPro" id="IPR019758">
    <property type="entry name" value="Pept_S26A_signal_pept_1_CS"/>
</dbReference>
<feature type="domain" description="Peptidase S26" evidence="6">
    <location>
        <begin position="1"/>
        <end position="82"/>
    </location>
</feature>
<dbReference type="Pfam" id="PF10502">
    <property type="entry name" value="Peptidase_S26"/>
    <property type="match status" value="2"/>
</dbReference>
<dbReference type="CDD" id="cd06530">
    <property type="entry name" value="S26_SPase_I"/>
    <property type="match status" value="1"/>
</dbReference>
<evidence type="ECO:0000256" key="2">
    <source>
        <dbReference type="ARBA" id="ARBA00004401"/>
    </source>
</evidence>
<dbReference type="GO" id="GO:0004252">
    <property type="term" value="F:serine-type endopeptidase activity"/>
    <property type="evidence" value="ECO:0007669"/>
    <property type="project" value="InterPro"/>
</dbReference>
<feature type="domain" description="Peptidase S26" evidence="6">
    <location>
        <begin position="93"/>
        <end position="130"/>
    </location>
</feature>
<comment type="caution">
    <text evidence="7">The sequence shown here is derived from an EMBL/GenBank/DDBJ whole genome shotgun (WGS) entry which is preliminary data.</text>
</comment>
<comment type="subcellular location">
    <subcellularLocation>
        <location evidence="2">Cell membrane</location>
        <topology evidence="2">Single-pass type II membrane protein</topology>
    </subcellularLocation>
</comment>
<evidence type="ECO:0000256" key="5">
    <source>
        <dbReference type="ARBA" id="ARBA00022801"/>
    </source>
</evidence>
<dbReference type="EMBL" id="MWQN01000002">
    <property type="protein sequence ID" value="OPC79467.1"/>
    <property type="molecule type" value="Genomic_DNA"/>
</dbReference>
<keyword evidence="5" id="KW-0378">Hydrolase</keyword>
<evidence type="ECO:0000256" key="4">
    <source>
        <dbReference type="ARBA" id="ARBA00013208"/>
    </source>
</evidence>
<reference evidence="7 8" key="1">
    <citation type="submission" date="2017-03" db="EMBL/GenBank/DDBJ databases">
        <title>Draft genome sequence of Streptomyces scabrisporus NF3, endophyte isolated from Amphipterygium adstringens.</title>
        <authorList>
            <person name="Vazquez M."/>
            <person name="Ceapa C.D."/>
            <person name="Rodriguez Luna D."/>
            <person name="Sanchez Esquivel S."/>
        </authorList>
    </citation>
    <scope>NUCLEOTIDE SEQUENCE [LARGE SCALE GENOMIC DNA]</scope>
    <source>
        <strain evidence="7 8">NF3</strain>
    </source>
</reference>
<gene>
    <name evidence="7" type="ORF">B4N89_33195</name>
</gene>
<dbReference type="PROSITE" id="PS00761">
    <property type="entry name" value="SPASE_I_3"/>
    <property type="match status" value="1"/>
</dbReference>
<dbReference type="AlphaFoldDB" id="A0A1T3NRE5"/>
<organism evidence="7 8">
    <name type="scientific">Embleya scabrispora</name>
    <dbReference type="NCBI Taxonomy" id="159449"/>
    <lineage>
        <taxon>Bacteria</taxon>
        <taxon>Bacillati</taxon>
        <taxon>Actinomycetota</taxon>
        <taxon>Actinomycetes</taxon>
        <taxon>Kitasatosporales</taxon>
        <taxon>Streptomycetaceae</taxon>
        <taxon>Embleya</taxon>
    </lineage>
</organism>
<accession>A0A1T3NRE5</accession>
<dbReference type="PANTHER" id="PTHR43390:SF1">
    <property type="entry name" value="CHLOROPLAST PROCESSING PEPTIDASE"/>
    <property type="match status" value="1"/>
</dbReference>
<dbReference type="PANTHER" id="PTHR43390">
    <property type="entry name" value="SIGNAL PEPTIDASE I"/>
    <property type="match status" value="1"/>
</dbReference>
<dbReference type="GO" id="GO:0009003">
    <property type="term" value="F:signal peptidase activity"/>
    <property type="evidence" value="ECO:0007669"/>
    <property type="project" value="UniProtKB-EC"/>
</dbReference>
<evidence type="ECO:0000259" key="6">
    <source>
        <dbReference type="Pfam" id="PF10502"/>
    </source>
</evidence>
<dbReference type="Proteomes" id="UP000190037">
    <property type="component" value="Unassembled WGS sequence"/>
</dbReference>
<dbReference type="STRING" id="159449.B4N89_33195"/>
<evidence type="ECO:0000313" key="7">
    <source>
        <dbReference type="EMBL" id="OPC79467.1"/>
    </source>
</evidence>
<dbReference type="SUPFAM" id="SSF51306">
    <property type="entry name" value="LexA/Signal peptidase"/>
    <property type="match status" value="1"/>
</dbReference>
<evidence type="ECO:0000313" key="8">
    <source>
        <dbReference type="Proteomes" id="UP000190037"/>
    </source>
</evidence>
<sequence length="182" mass="19815">MEPTLAPGDRLLVRRGARVRAGQVVVVLVPNPATLPGLPPELRELTPEELAALPMRPESAPRPAGRLMIKRAVAVGGDRVPRERFPVLRDVAEERVPEGALVVLGDNAASSWDSRAYGFVHRDQVVGVAVRRIAPPGGAARTTREGLAWTAPAYEDGGLRETDTMDGAWRGLEPRWFDAYRD</sequence>
<dbReference type="Gene3D" id="2.10.109.10">
    <property type="entry name" value="Umud Fragment, subunit A"/>
    <property type="match status" value="1"/>
</dbReference>
<comment type="catalytic activity">
    <reaction evidence="1">
        <text>Cleavage of hydrophobic, N-terminal signal or leader sequences from secreted and periplasmic proteins.</text>
        <dbReference type="EC" id="3.4.21.89"/>
    </reaction>
</comment>
<evidence type="ECO:0000256" key="3">
    <source>
        <dbReference type="ARBA" id="ARBA00009370"/>
    </source>
</evidence>
<evidence type="ECO:0000256" key="1">
    <source>
        <dbReference type="ARBA" id="ARBA00000677"/>
    </source>
</evidence>
<dbReference type="InterPro" id="IPR036286">
    <property type="entry name" value="LexA/Signal_pep-like_sf"/>
</dbReference>
<name>A0A1T3NRE5_9ACTN</name>
<protein>
    <recommendedName>
        <fullName evidence="4">signal peptidase I</fullName>
        <ecNumber evidence="4">3.4.21.89</ecNumber>
    </recommendedName>
</protein>
<dbReference type="GO" id="GO:0005886">
    <property type="term" value="C:plasma membrane"/>
    <property type="evidence" value="ECO:0007669"/>
    <property type="project" value="UniProtKB-SubCell"/>
</dbReference>
<dbReference type="InterPro" id="IPR000223">
    <property type="entry name" value="Pept_S26A_signal_pept_1"/>
</dbReference>
<dbReference type="OrthoDB" id="5518017at2"/>
<dbReference type="GO" id="GO:0006465">
    <property type="term" value="P:signal peptide processing"/>
    <property type="evidence" value="ECO:0007669"/>
    <property type="project" value="InterPro"/>
</dbReference>
<keyword evidence="8" id="KW-1185">Reference proteome</keyword>